<name>A0A096F7W9_COMTE</name>
<reference evidence="1 2" key="1">
    <citation type="submission" date="2013-09" db="EMBL/GenBank/DDBJ databases">
        <title>High correlation between genotypes and phenotypes of environmental bacteria Comamonas testosteroni strains.</title>
        <authorList>
            <person name="Liu L."/>
            <person name="Zhu W."/>
            <person name="Xia X."/>
            <person name="Xu B."/>
            <person name="Luo M."/>
            <person name="Wang G."/>
        </authorList>
    </citation>
    <scope>NUCLEOTIDE SEQUENCE [LARGE SCALE GENOMIC DNA]</scope>
    <source>
        <strain evidence="1 2">JL40</strain>
    </source>
</reference>
<gene>
    <name evidence="1" type="ORF">P353_23175</name>
</gene>
<evidence type="ECO:0000313" key="1">
    <source>
        <dbReference type="EMBL" id="KGH26059.1"/>
    </source>
</evidence>
<accession>A0A096F7W9</accession>
<dbReference type="EMBL" id="AWOR01000078">
    <property type="protein sequence ID" value="KGH26059.1"/>
    <property type="molecule type" value="Genomic_DNA"/>
</dbReference>
<dbReference type="Proteomes" id="UP000029553">
    <property type="component" value="Unassembled WGS sequence"/>
</dbReference>
<dbReference type="AlphaFoldDB" id="A0A096F7W9"/>
<protein>
    <submittedName>
        <fullName evidence="1">Uncharacterized protein</fullName>
    </submittedName>
</protein>
<evidence type="ECO:0000313" key="2">
    <source>
        <dbReference type="Proteomes" id="UP000029553"/>
    </source>
</evidence>
<comment type="caution">
    <text evidence="1">The sequence shown here is derived from an EMBL/GenBank/DDBJ whole genome shotgun (WGS) entry which is preliminary data.</text>
</comment>
<organism evidence="1 2">
    <name type="scientific">Comamonas testosteroni</name>
    <name type="common">Pseudomonas testosteroni</name>
    <dbReference type="NCBI Taxonomy" id="285"/>
    <lineage>
        <taxon>Bacteria</taxon>
        <taxon>Pseudomonadati</taxon>
        <taxon>Pseudomonadota</taxon>
        <taxon>Betaproteobacteria</taxon>
        <taxon>Burkholderiales</taxon>
        <taxon>Comamonadaceae</taxon>
        <taxon>Comamonas</taxon>
    </lineage>
</organism>
<proteinExistence type="predicted"/>
<sequence length="33" mass="3968">MLISRMSRRKQLLFFLFCDAFAWCRIAVQDAVM</sequence>